<dbReference type="GO" id="GO:0010181">
    <property type="term" value="F:FMN binding"/>
    <property type="evidence" value="ECO:0007669"/>
    <property type="project" value="TreeGrafter"/>
</dbReference>
<dbReference type="GO" id="GO:0006783">
    <property type="term" value="P:heme biosynthetic process"/>
    <property type="evidence" value="ECO:0007669"/>
    <property type="project" value="TreeGrafter"/>
</dbReference>
<dbReference type="AlphaFoldDB" id="A0A9X3XJ34"/>
<evidence type="ECO:0000313" key="3">
    <source>
        <dbReference type="Proteomes" id="UP001141183"/>
    </source>
</evidence>
<dbReference type="InterPro" id="IPR052200">
    <property type="entry name" value="Protoporphyrinogen_IX_DH"/>
</dbReference>
<evidence type="ECO:0000259" key="1">
    <source>
        <dbReference type="Pfam" id="PF12724"/>
    </source>
</evidence>
<comment type="caution">
    <text evidence="2">The sequence shown here is derived from an EMBL/GenBank/DDBJ whole genome shotgun (WGS) entry which is preliminary data.</text>
</comment>
<accession>A0A9X3XJ34</accession>
<dbReference type="GO" id="GO:0070819">
    <property type="term" value="F:menaquinone-dependent protoporphyrinogen oxidase activity"/>
    <property type="evidence" value="ECO:0007669"/>
    <property type="project" value="TreeGrafter"/>
</dbReference>
<gene>
    <name evidence="2" type="ORF">NE398_10380</name>
</gene>
<dbReference type="Proteomes" id="UP001141183">
    <property type="component" value="Unassembled WGS sequence"/>
</dbReference>
<dbReference type="Gene3D" id="3.40.50.360">
    <property type="match status" value="1"/>
</dbReference>
<feature type="domain" description="Flavodoxin" evidence="1">
    <location>
        <begin position="4"/>
        <end position="90"/>
    </location>
</feature>
<dbReference type="PANTHER" id="PTHR38030">
    <property type="entry name" value="PROTOPORPHYRINOGEN IX DEHYDROGENASE [MENAQUINONE]"/>
    <property type="match status" value="1"/>
</dbReference>
<name>A0A9X3XJ34_9CLOT</name>
<dbReference type="Pfam" id="PF12724">
    <property type="entry name" value="Flavodoxin_5"/>
    <property type="match status" value="1"/>
</dbReference>
<protein>
    <submittedName>
        <fullName evidence="2">Flavodoxin</fullName>
    </submittedName>
</protein>
<dbReference type="EMBL" id="JAMRYU010000010">
    <property type="protein sequence ID" value="MDC4240565.1"/>
    <property type="molecule type" value="Genomic_DNA"/>
</dbReference>
<dbReference type="InterPro" id="IPR029039">
    <property type="entry name" value="Flavoprotein-like_sf"/>
</dbReference>
<dbReference type="RefSeq" id="WP_008676747.1">
    <property type="nucleotide sequence ID" value="NZ_BAAACM010000019.1"/>
</dbReference>
<dbReference type="SUPFAM" id="SSF52218">
    <property type="entry name" value="Flavoproteins"/>
    <property type="match status" value="1"/>
</dbReference>
<keyword evidence="3" id="KW-1185">Reference proteome</keyword>
<sequence>MRTLIIYCSDYKNNTQKVASKFNEEIDCDLINVKDAIDINLENYDLIGFGSGVYMENLSPKLFKLIERLNLTRKNVFVFSTSGIGMKFYNNKLIKALTSKGAINKGSFACKGSFIAKEFSNSKVFDIMGKLAEGHPNDKDFKKAEVFIRKIIDIF</sequence>
<evidence type="ECO:0000313" key="2">
    <source>
        <dbReference type="EMBL" id="MDC4240565.1"/>
    </source>
</evidence>
<dbReference type="GeneID" id="93044538"/>
<proteinExistence type="predicted"/>
<organism evidence="2 3">
    <name type="scientific">Clostridium tertium</name>
    <dbReference type="NCBI Taxonomy" id="1559"/>
    <lineage>
        <taxon>Bacteria</taxon>
        <taxon>Bacillati</taxon>
        <taxon>Bacillota</taxon>
        <taxon>Clostridia</taxon>
        <taxon>Eubacteriales</taxon>
        <taxon>Clostridiaceae</taxon>
        <taxon>Clostridium</taxon>
    </lineage>
</organism>
<dbReference type="PANTHER" id="PTHR38030:SF2">
    <property type="entry name" value="PROTOPORPHYRINOGEN IX DEHYDROGENASE [QUINONE]"/>
    <property type="match status" value="1"/>
</dbReference>
<dbReference type="InterPro" id="IPR026816">
    <property type="entry name" value="Flavodoxin_dom"/>
</dbReference>
<reference evidence="2" key="1">
    <citation type="submission" date="2022-05" db="EMBL/GenBank/DDBJ databases">
        <title>Draft genome sequence of Clostridium tertium strain CP3 isolated from Peru.</title>
        <authorList>
            <person name="Hurtado R."/>
            <person name="Lima L."/>
            <person name="Sousa T."/>
            <person name="Jaiswal A.K."/>
            <person name="Tiwari S."/>
            <person name="Maturrano L."/>
            <person name="Brenig B."/>
            <person name="Azevedo V."/>
        </authorList>
    </citation>
    <scope>NUCLEOTIDE SEQUENCE</scope>
    <source>
        <strain evidence="2">CP3</strain>
    </source>
</reference>